<reference evidence="1" key="1">
    <citation type="submission" date="2015-07" db="EMBL/GenBank/DDBJ databases">
        <title>MeaNS - Measles Nucleotide Surveillance Program.</title>
        <authorList>
            <person name="Tran T."/>
            <person name="Druce J."/>
        </authorList>
    </citation>
    <scope>NUCLEOTIDE SEQUENCE</scope>
    <source>
        <strain evidence="1">UCB-OBI-ISO-001</strain>
        <tissue evidence="1">Gonad</tissue>
    </source>
</reference>
<dbReference type="EMBL" id="KQ416666">
    <property type="protein sequence ID" value="KOF95872.1"/>
    <property type="molecule type" value="Genomic_DNA"/>
</dbReference>
<proteinExistence type="predicted"/>
<evidence type="ECO:0000313" key="1">
    <source>
        <dbReference type="EMBL" id="KOF95872.1"/>
    </source>
</evidence>
<protein>
    <submittedName>
        <fullName evidence="1">Uncharacterized protein</fullName>
    </submittedName>
</protein>
<organism evidence="1">
    <name type="scientific">Octopus bimaculoides</name>
    <name type="common">California two-spotted octopus</name>
    <dbReference type="NCBI Taxonomy" id="37653"/>
    <lineage>
        <taxon>Eukaryota</taxon>
        <taxon>Metazoa</taxon>
        <taxon>Spiralia</taxon>
        <taxon>Lophotrochozoa</taxon>
        <taxon>Mollusca</taxon>
        <taxon>Cephalopoda</taxon>
        <taxon>Coleoidea</taxon>
        <taxon>Octopodiformes</taxon>
        <taxon>Octopoda</taxon>
        <taxon>Incirrata</taxon>
        <taxon>Octopodidae</taxon>
        <taxon>Octopus</taxon>
    </lineage>
</organism>
<name>A0A0L8I2Z7_OCTBM</name>
<accession>A0A0L8I2Z7</accession>
<gene>
    <name evidence="1" type="ORF">OCBIM_22036958mg</name>
</gene>
<dbReference type="AlphaFoldDB" id="A0A0L8I2Z7"/>
<sequence>MGLSNKLKKQCGIFNCITENHSWMSQHRYKLLANVVNSLHLITGNKTVFCKDT</sequence>